<proteinExistence type="predicted"/>
<comment type="caution">
    <text evidence="1">The sequence shown here is derived from an EMBL/GenBank/DDBJ whole genome shotgun (WGS) entry which is preliminary data.</text>
</comment>
<reference evidence="1 2" key="2">
    <citation type="journal article" date="2022" name="Mol. Ecol. Resour.">
        <title>The genomes of chicory, endive, great burdock and yacon provide insights into Asteraceae paleo-polyploidization history and plant inulin production.</title>
        <authorList>
            <person name="Fan W."/>
            <person name="Wang S."/>
            <person name="Wang H."/>
            <person name="Wang A."/>
            <person name="Jiang F."/>
            <person name="Liu H."/>
            <person name="Zhao H."/>
            <person name="Xu D."/>
            <person name="Zhang Y."/>
        </authorList>
    </citation>
    <scope>NUCLEOTIDE SEQUENCE [LARGE SCALE GENOMIC DNA]</scope>
    <source>
        <strain evidence="2">cv. Punajuju</strain>
        <tissue evidence="1">Leaves</tissue>
    </source>
</reference>
<protein>
    <submittedName>
        <fullName evidence="1">Uncharacterized protein</fullName>
    </submittedName>
</protein>
<accession>A0ACB9FAQ0</accession>
<sequence>MNKAYGESKASFRCQRQSANSSLFMSKSRIAFKNLILYDVRRAVQLDHPDDLDVVVRDEQGVWRVKGIIKCQRQSSNSSIFMSKLLIALQNLIVEVIELDCSTHVVQLLIRYDVRKLYDVRRAVQLDHPDDLNVVVRDEQGVWRVKGIIQMSKKLYDVRRVVQLDHRDDLNVVVRDEQGVRRVKGIIQKLYDVRRVVQLDHPDDLDIVVRDDKAYGESKASFRCQRQSANSSLFMSKSLIALQNLIVEKLYDVRRAVQLDHPDDLDVVVRDEQGV</sequence>
<name>A0ACB9FAQ0_CICIN</name>
<evidence type="ECO:0000313" key="1">
    <source>
        <dbReference type="EMBL" id="KAI3767756.1"/>
    </source>
</evidence>
<organism evidence="1 2">
    <name type="scientific">Cichorium intybus</name>
    <name type="common">Chicory</name>
    <dbReference type="NCBI Taxonomy" id="13427"/>
    <lineage>
        <taxon>Eukaryota</taxon>
        <taxon>Viridiplantae</taxon>
        <taxon>Streptophyta</taxon>
        <taxon>Embryophyta</taxon>
        <taxon>Tracheophyta</taxon>
        <taxon>Spermatophyta</taxon>
        <taxon>Magnoliopsida</taxon>
        <taxon>eudicotyledons</taxon>
        <taxon>Gunneridae</taxon>
        <taxon>Pentapetalae</taxon>
        <taxon>asterids</taxon>
        <taxon>campanulids</taxon>
        <taxon>Asterales</taxon>
        <taxon>Asteraceae</taxon>
        <taxon>Cichorioideae</taxon>
        <taxon>Cichorieae</taxon>
        <taxon>Cichoriinae</taxon>
        <taxon>Cichorium</taxon>
    </lineage>
</organism>
<dbReference type="EMBL" id="CM042011">
    <property type="protein sequence ID" value="KAI3767756.1"/>
    <property type="molecule type" value="Genomic_DNA"/>
</dbReference>
<evidence type="ECO:0000313" key="2">
    <source>
        <dbReference type="Proteomes" id="UP001055811"/>
    </source>
</evidence>
<keyword evidence="2" id="KW-1185">Reference proteome</keyword>
<dbReference type="Proteomes" id="UP001055811">
    <property type="component" value="Linkage Group LG03"/>
</dbReference>
<reference evidence="2" key="1">
    <citation type="journal article" date="2022" name="Mol. Ecol. Resour.">
        <title>The genomes of chicory, endive, great burdock and yacon provide insights into Asteraceae palaeo-polyploidization history and plant inulin production.</title>
        <authorList>
            <person name="Fan W."/>
            <person name="Wang S."/>
            <person name="Wang H."/>
            <person name="Wang A."/>
            <person name="Jiang F."/>
            <person name="Liu H."/>
            <person name="Zhao H."/>
            <person name="Xu D."/>
            <person name="Zhang Y."/>
        </authorList>
    </citation>
    <scope>NUCLEOTIDE SEQUENCE [LARGE SCALE GENOMIC DNA]</scope>
    <source>
        <strain evidence="2">cv. Punajuju</strain>
    </source>
</reference>
<gene>
    <name evidence="1" type="ORF">L2E82_18141</name>
</gene>